<dbReference type="AlphaFoldDB" id="A0A178ZHH6"/>
<gene>
    <name evidence="2" type="ORF">AYL99_06555</name>
</gene>
<dbReference type="GeneID" id="30010723"/>
<name>A0A178ZHH6_9EURO</name>
<dbReference type="EMBL" id="LVYI01000005">
    <property type="protein sequence ID" value="OAP59257.1"/>
    <property type="molecule type" value="Genomic_DNA"/>
</dbReference>
<keyword evidence="3" id="KW-1185">Reference proteome</keyword>
<dbReference type="InterPro" id="IPR021858">
    <property type="entry name" value="Fun_TF"/>
</dbReference>
<feature type="region of interest" description="Disordered" evidence="1">
    <location>
        <begin position="1"/>
        <end position="30"/>
    </location>
</feature>
<sequence>MESGRQDRSVPAREQEHAASTKRKRAHDASLPDGQRALLTLAHLPLEIFPIRIQGKAKAACRYYLDIYAPTTFRRLQLQGVAEDLPLLRHYIPLILSNEVSFVAMLANSMLQFDLRDRRRDGVSPQTKGFYDVTIQLFRLYLQSTADKVSDLIICTMLLLAAFDNLTLNHDGAWIHLKAVSEAIMRRGGPQRLPFIAHAECRRAIFRQPDPAAYEYGGLDRPVHPFSPALCNRIARLPPAFEEFCINERPVAAVIDILSDVSAWVDAVNANASEDEKEYLICNSSLLEENLNNATRCFELLENTHLPIQEQYVLMALQAYCSLMDYSDRGRFLNLAYLQIHAGLLPSNFSFPDNAHPRNQQAEWLTWVGMMMLASSHTNDLTWSLGMKILGGQGLKHSWMQKIRVCEKFLWNGNLSYQVLRKIHFKRKDPGTFG</sequence>
<evidence type="ECO:0008006" key="4">
    <source>
        <dbReference type="Google" id="ProtNLM"/>
    </source>
</evidence>
<evidence type="ECO:0000313" key="3">
    <source>
        <dbReference type="Proteomes" id="UP000078343"/>
    </source>
</evidence>
<dbReference type="Pfam" id="PF11951">
    <property type="entry name" value="Fungal_trans_2"/>
    <property type="match status" value="1"/>
</dbReference>
<evidence type="ECO:0000313" key="2">
    <source>
        <dbReference type="EMBL" id="OAP59257.1"/>
    </source>
</evidence>
<accession>A0A178ZHH6</accession>
<comment type="caution">
    <text evidence="2">The sequence shown here is derived from an EMBL/GenBank/DDBJ whole genome shotgun (WGS) entry which is preliminary data.</text>
</comment>
<dbReference type="OrthoDB" id="4159781at2759"/>
<feature type="compositionally biased region" description="Basic and acidic residues" evidence="1">
    <location>
        <begin position="1"/>
        <end position="19"/>
    </location>
</feature>
<dbReference type="Proteomes" id="UP000078343">
    <property type="component" value="Unassembled WGS sequence"/>
</dbReference>
<proteinExistence type="predicted"/>
<dbReference type="RefSeq" id="XP_018692624.1">
    <property type="nucleotide sequence ID" value="XM_018838064.1"/>
</dbReference>
<evidence type="ECO:0000256" key="1">
    <source>
        <dbReference type="SAM" id="MobiDB-lite"/>
    </source>
</evidence>
<reference evidence="2 3" key="1">
    <citation type="submission" date="2016-04" db="EMBL/GenBank/DDBJ databases">
        <title>Draft genome of Fonsecaea erecta CBS 125763.</title>
        <authorList>
            <person name="Weiss V.A."/>
            <person name="Vicente V.A."/>
            <person name="Raittz R.T."/>
            <person name="Moreno L.F."/>
            <person name="De Souza E.M."/>
            <person name="Pedrosa F.O."/>
            <person name="Steffens M.B."/>
            <person name="Faoro H."/>
            <person name="Tadra-Sfeir M.Z."/>
            <person name="Najafzadeh M.J."/>
            <person name="Felipe M.S."/>
            <person name="Teixeira M."/>
            <person name="Sun J."/>
            <person name="Xi L."/>
            <person name="Gomes R."/>
            <person name="De Azevedo C.M."/>
            <person name="Salgado C.G."/>
            <person name="Da Silva M.B."/>
            <person name="Nascimento M.F."/>
            <person name="Queiroz-Telles F."/>
            <person name="Attili D.S."/>
            <person name="Gorbushina A."/>
        </authorList>
    </citation>
    <scope>NUCLEOTIDE SEQUENCE [LARGE SCALE GENOMIC DNA]</scope>
    <source>
        <strain evidence="2 3">CBS 125763</strain>
    </source>
</reference>
<organism evidence="2 3">
    <name type="scientific">Fonsecaea erecta</name>
    <dbReference type="NCBI Taxonomy" id="1367422"/>
    <lineage>
        <taxon>Eukaryota</taxon>
        <taxon>Fungi</taxon>
        <taxon>Dikarya</taxon>
        <taxon>Ascomycota</taxon>
        <taxon>Pezizomycotina</taxon>
        <taxon>Eurotiomycetes</taxon>
        <taxon>Chaetothyriomycetidae</taxon>
        <taxon>Chaetothyriales</taxon>
        <taxon>Herpotrichiellaceae</taxon>
        <taxon>Fonsecaea</taxon>
    </lineage>
</organism>
<protein>
    <recommendedName>
        <fullName evidence="4">Transcription factor domain-containing protein</fullName>
    </recommendedName>
</protein>